<sequence length="53" mass="5792">MIVYDKNDGGIRKCFVRIQKTAKAALIPLPFYGILLDGATSLHIAAMEQAQIS</sequence>
<dbReference type="Proteomes" id="UP000480929">
    <property type="component" value="Unassembled WGS sequence"/>
</dbReference>
<gene>
    <name evidence="2" type="ORF">GKD88_15265</name>
    <name evidence="1" type="ORF">GKE08_15595</name>
</gene>
<dbReference type="Proteomes" id="UP000433575">
    <property type="component" value="Unassembled WGS sequence"/>
</dbReference>
<dbReference type="EMBL" id="WKPI01000036">
    <property type="protein sequence ID" value="MSC34484.1"/>
    <property type="molecule type" value="Genomic_DNA"/>
</dbReference>
<accession>A0A6N7SA24</accession>
<comment type="caution">
    <text evidence="1">The sequence shown here is derived from an EMBL/GenBank/DDBJ whole genome shotgun (WGS) entry which is preliminary data.</text>
</comment>
<organism evidence="1 3">
    <name type="scientific">Holdemania massiliensis</name>
    <dbReference type="NCBI Taxonomy" id="1468449"/>
    <lineage>
        <taxon>Bacteria</taxon>
        <taxon>Bacillati</taxon>
        <taxon>Bacillota</taxon>
        <taxon>Erysipelotrichia</taxon>
        <taxon>Erysipelotrichales</taxon>
        <taxon>Erysipelotrichaceae</taxon>
        <taxon>Holdemania</taxon>
    </lineage>
</organism>
<dbReference type="EMBL" id="WKPJ01000034">
    <property type="protein sequence ID" value="MSA90754.1"/>
    <property type="molecule type" value="Genomic_DNA"/>
</dbReference>
<dbReference type="AlphaFoldDB" id="A0A6N7SA24"/>
<protein>
    <submittedName>
        <fullName evidence="1">Uncharacterized protein</fullName>
    </submittedName>
</protein>
<evidence type="ECO:0000313" key="4">
    <source>
        <dbReference type="Proteomes" id="UP000480929"/>
    </source>
</evidence>
<proteinExistence type="predicted"/>
<evidence type="ECO:0000313" key="1">
    <source>
        <dbReference type="EMBL" id="MSA90754.1"/>
    </source>
</evidence>
<name>A0A6N7SA24_9FIRM</name>
<keyword evidence="4" id="KW-1185">Reference proteome</keyword>
<evidence type="ECO:0000313" key="3">
    <source>
        <dbReference type="Proteomes" id="UP000433575"/>
    </source>
</evidence>
<dbReference type="RefSeq" id="WP_154240129.1">
    <property type="nucleotide sequence ID" value="NZ_WKPI01000036.1"/>
</dbReference>
<evidence type="ECO:0000313" key="2">
    <source>
        <dbReference type="EMBL" id="MSC34484.1"/>
    </source>
</evidence>
<reference evidence="3 4" key="1">
    <citation type="journal article" date="2019" name="Nat. Med.">
        <title>A library of human gut bacterial isolates paired with longitudinal multiomics data enables mechanistic microbiome research.</title>
        <authorList>
            <person name="Poyet M."/>
            <person name="Groussin M."/>
            <person name="Gibbons S.M."/>
            <person name="Avila-Pacheco J."/>
            <person name="Jiang X."/>
            <person name="Kearney S.M."/>
            <person name="Perrotta A.R."/>
            <person name="Berdy B."/>
            <person name="Zhao S."/>
            <person name="Lieberman T.D."/>
            <person name="Swanson P.K."/>
            <person name="Smith M."/>
            <person name="Roesemann S."/>
            <person name="Alexander J.E."/>
            <person name="Rich S.A."/>
            <person name="Livny J."/>
            <person name="Vlamakis H."/>
            <person name="Clish C."/>
            <person name="Bullock K."/>
            <person name="Deik A."/>
            <person name="Scott J."/>
            <person name="Pierce K.A."/>
            <person name="Xavier R.J."/>
            <person name="Alm E.J."/>
        </authorList>
    </citation>
    <scope>NUCLEOTIDE SEQUENCE [LARGE SCALE GENOMIC DNA]</scope>
    <source>
        <strain evidence="1 3">BIOML-A4</strain>
        <strain evidence="2 4">BIOML-A5</strain>
    </source>
</reference>